<evidence type="ECO:0000256" key="2">
    <source>
        <dbReference type="SAM" id="Phobius"/>
    </source>
</evidence>
<feature type="compositionally biased region" description="Basic and acidic residues" evidence="1">
    <location>
        <begin position="442"/>
        <end position="460"/>
    </location>
</feature>
<evidence type="ECO:0000256" key="1">
    <source>
        <dbReference type="SAM" id="MobiDB-lite"/>
    </source>
</evidence>
<feature type="transmembrane region" description="Helical" evidence="2">
    <location>
        <begin position="704"/>
        <end position="727"/>
    </location>
</feature>
<feature type="region of interest" description="Disordered" evidence="1">
    <location>
        <begin position="483"/>
        <end position="530"/>
    </location>
</feature>
<feature type="region of interest" description="Disordered" evidence="1">
    <location>
        <begin position="337"/>
        <end position="470"/>
    </location>
</feature>
<feature type="compositionally biased region" description="Basic and acidic residues" evidence="1">
    <location>
        <begin position="361"/>
        <end position="376"/>
    </location>
</feature>
<name>A0A7S1B7D1_9STRA</name>
<feature type="compositionally biased region" description="Basic and acidic residues" evidence="1">
    <location>
        <begin position="397"/>
        <end position="407"/>
    </location>
</feature>
<feature type="transmembrane region" description="Helical" evidence="2">
    <location>
        <begin position="636"/>
        <end position="656"/>
    </location>
</feature>
<dbReference type="AlphaFoldDB" id="A0A7S1B7D1"/>
<accession>A0A7S1B7D1</accession>
<feature type="compositionally biased region" description="Basic residues" evidence="1">
    <location>
        <begin position="507"/>
        <end position="523"/>
    </location>
</feature>
<reference evidence="3" key="1">
    <citation type="submission" date="2021-01" db="EMBL/GenBank/DDBJ databases">
        <authorList>
            <person name="Corre E."/>
            <person name="Pelletier E."/>
            <person name="Niang G."/>
            <person name="Scheremetjew M."/>
            <person name="Finn R."/>
            <person name="Kale V."/>
            <person name="Holt S."/>
            <person name="Cochrane G."/>
            <person name="Meng A."/>
            <person name="Brown T."/>
            <person name="Cohen L."/>
        </authorList>
    </citation>
    <scope>NUCLEOTIDE SEQUENCE</scope>
    <source>
        <strain evidence="3">308</strain>
    </source>
</reference>
<feature type="transmembrane region" description="Helical" evidence="2">
    <location>
        <begin position="774"/>
        <end position="794"/>
    </location>
</feature>
<dbReference type="EMBL" id="HBFR01006021">
    <property type="protein sequence ID" value="CAD8877114.1"/>
    <property type="molecule type" value="Transcribed_RNA"/>
</dbReference>
<keyword evidence="2" id="KW-0472">Membrane</keyword>
<organism evidence="3">
    <name type="scientific">Corethron hystrix</name>
    <dbReference type="NCBI Taxonomy" id="216773"/>
    <lineage>
        <taxon>Eukaryota</taxon>
        <taxon>Sar</taxon>
        <taxon>Stramenopiles</taxon>
        <taxon>Ochrophyta</taxon>
        <taxon>Bacillariophyta</taxon>
        <taxon>Coscinodiscophyceae</taxon>
        <taxon>Corethrophycidae</taxon>
        <taxon>Corethrales</taxon>
        <taxon>Corethraceae</taxon>
        <taxon>Corethron</taxon>
    </lineage>
</organism>
<feature type="compositionally biased region" description="Low complexity" evidence="1">
    <location>
        <begin position="234"/>
        <end position="253"/>
    </location>
</feature>
<feature type="compositionally biased region" description="Polar residues" evidence="1">
    <location>
        <begin position="377"/>
        <end position="394"/>
    </location>
</feature>
<proteinExistence type="predicted"/>
<evidence type="ECO:0000313" key="3">
    <source>
        <dbReference type="EMBL" id="CAD8877114.1"/>
    </source>
</evidence>
<sequence length="800" mass="88895">MDAEFNHIGFTNDDGDLGDFFLPDGLLDEHAEKDDFFGTDEISGQGLSIVAPIVSYTDSSVSVGGELLLRRDSSEISRLETQCALNETVSCEKESSHSSSNEASPFLPSSVGVDSSMLGVPPSVASLSLELGQLHIVSPVDHLVESSCSRVIGPKKQVQFPTTPPGFASRTAHSSHDCNRMPSQFRPDKIFDHFDGNEGWPTLHLPSLQNQSQTAENSSLCRYDNQKLPVPPHSSGTVETSSTASSTESAYSVDTDSSVENANNSAFLPSTSIDASIVNDHSVCSPKFKGDVCKKKVHKQEAKQAGNYIRQNIMSKSTVPTALSKAIPLTEKRTILSPSPISSLPKKDNRKSKGLLQSRPVNEKTQRSAARQDLKNKSTWSEKTLSRSSQSNIQVKIPKEDTKEKFSPLKHVSSEVSRCKVNSRKKPKDTRGHVDSSQVPSVEERSSTDVTSNEKSRQTKDSSSTQGLNDKACYISKESKILERARSGSRKGSNKPSQSHSNIVHSKNVKKKKGSRTVQKLRHLGAETPKPFSDSRSLTWKKLLRCSSEFSEKIYLLLGSSSSIFPSSLNESGSHLANLLLMLLCKCTRKLSFGTLAFMHQSYIASYKTLREYENVRMCFFIPYFFPSLVNSMYHWFGYCYWLPICLWYTFLFELFSVGETEENNKVLSVFKQKGEASPLTVSFSSNIDPYKESSFMKKMRSSIPMVVIFIMFIAEGIWRTCLVLDLNGSELLLVGYLLATIQRSGIFSPIFMSSWGIEALLLSYLFSTDRSRLIVIFAEHLQLVFSLCCLSLIDHIKVK</sequence>
<feature type="transmembrane region" description="Helical" evidence="2">
    <location>
        <begin position="747"/>
        <end position="767"/>
    </location>
</feature>
<feature type="region of interest" description="Disordered" evidence="1">
    <location>
        <begin position="223"/>
        <end position="262"/>
    </location>
</feature>
<keyword evidence="2" id="KW-0812">Transmembrane</keyword>
<feature type="compositionally biased region" description="Polar residues" evidence="1">
    <location>
        <begin position="494"/>
        <end position="505"/>
    </location>
</feature>
<feature type="region of interest" description="Disordered" evidence="1">
    <location>
        <begin position="155"/>
        <end position="180"/>
    </location>
</feature>
<protein>
    <submittedName>
        <fullName evidence="3">Uncharacterized protein</fullName>
    </submittedName>
</protein>
<gene>
    <name evidence="3" type="ORF">CHYS00102_LOCUS4298</name>
</gene>
<keyword evidence="2" id="KW-1133">Transmembrane helix</keyword>